<keyword evidence="1" id="KW-1133">Transmembrane helix</keyword>
<feature type="transmembrane region" description="Helical" evidence="1">
    <location>
        <begin position="14"/>
        <end position="38"/>
    </location>
</feature>
<dbReference type="KEGG" id="saqt:GJV85_07460"/>
<accession>A0A975B0L9</accession>
<organism evidence="2 3">
    <name type="scientific">Sulfurimonas aquatica</name>
    <dbReference type="NCBI Taxonomy" id="2672570"/>
    <lineage>
        <taxon>Bacteria</taxon>
        <taxon>Pseudomonadati</taxon>
        <taxon>Campylobacterota</taxon>
        <taxon>Epsilonproteobacteria</taxon>
        <taxon>Campylobacterales</taxon>
        <taxon>Sulfurimonadaceae</taxon>
        <taxon>Sulfurimonas</taxon>
    </lineage>
</organism>
<sequence length="145" mass="16150">MKTRMRSGLAIAEIMAFLLLLLPTMAFIMMFLMEYWAVMRIDNNLKLMTHLATSKLNGVTDLSVWSVIDSADGVSELKTKLASYCPQGSIPTYSRVDGPASGQIEVIAKYTYDGSYLSNKKLSSQMTTYSYHEQNATITIVCPDN</sequence>
<evidence type="ECO:0000313" key="3">
    <source>
        <dbReference type="Proteomes" id="UP000671852"/>
    </source>
</evidence>
<keyword evidence="3" id="KW-1185">Reference proteome</keyword>
<protein>
    <submittedName>
        <fullName evidence="2">Uncharacterized protein</fullName>
    </submittedName>
</protein>
<dbReference type="AlphaFoldDB" id="A0A975B0L9"/>
<evidence type="ECO:0000256" key="1">
    <source>
        <dbReference type="SAM" id="Phobius"/>
    </source>
</evidence>
<dbReference type="RefSeq" id="WP_207560768.1">
    <property type="nucleotide sequence ID" value="NZ_CP046072.1"/>
</dbReference>
<dbReference type="EMBL" id="CP046072">
    <property type="protein sequence ID" value="QSZ41950.1"/>
    <property type="molecule type" value="Genomic_DNA"/>
</dbReference>
<evidence type="ECO:0000313" key="2">
    <source>
        <dbReference type="EMBL" id="QSZ41950.1"/>
    </source>
</evidence>
<reference evidence="2" key="1">
    <citation type="submission" date="2019-11" db="EMBL/GenBank/DDBJ databases">
        <authorList>
            <person name="Kojima H."/>
        </authorList>
    </citation>
    <scope>NUCLEOTIDE SEQUENCE</scope>
    <source>
        <strain evidence="2">H1576</strain>
    </source>
</reference>
<dbReference type="Proteomes" id="UP000671852">
    <property type="component" value="Chromosome"/>
</dbReference>
<reference evidence="2" key="2">
    <citation type="submission" date="2021-04" db="EMBL/GenBank/DDBJ databases">
        <title>Isolation and characterization of a novel species of the genus Sulfurimonas.</title>
        <authorList>
            <person name="Fukui M."/>
        </authorList>
    </citation>
    <scope>NUCLEOTIDE SEQUENCE</scope>
    <source>
        <strain evidence="2">H1576</strain>
    </source>
</reference>
<proteinExistence type="predicted"/>
<name>A0A975B0L9_9BACT</name>
<gene>
    <name evidence="2" type="ORF">GJV85_07460</name>
</gene>
<keyword evidence="1" id="KW-0472">Membrane</keyword>
<keyword evidence="1" id="KW-0812">Transmembrane</keyword>